<gene>
    <name evidence="4" type="ORF">RGQ13_07685</name>
</gene>
<keyword evidence="5" id="KW-1185">Reference proteome</keyword>
<reference evidence="5" key="1">
    <citation type="submission" date="2023-09" db="EMBL/GenBank/DDBJ databases">
        <authorList>
            <person name="Li S."/>
            <person name="Li X."/>
            <person name="Zhang C."/>
            <person name="Zhao Z."/>
        </authorList>
    </citation>
    <scope>NUCLEOTIDE SEQUENCE [LARGE SCALE GENOMIC DNA]</scope>
    <source>
        <strain evidence="5">SQ149</strain>
    </source>
</reference>
<evidence type="ECO:0000313" key="4">
    <source>
        <dbReference type="EMBL" id="WNC73862.1"/>
    </source>
</evidence>
<accession>A0ABY9TZ19</accession>
<keyword evidence="3" id="KW-1133">Transmembrane helix</keyword>
<feature type="region of interest" description="Disordered" evidence="2">
    <location>
        <begin position="163"/>
        <end position="200"/>
    </location>
</feature>
<dbReference type="InterPro" id="IPR011990">
    <property type="entry name" value="TPR-like_helical_dom_sf"/>
</dbReference>
<evidence type="ECO:0000256" key="2">
    <source>
        <dbReference type="SAM" id="MobiDB-lite"/>
    </source>
</evidence>
<dbReference type="SMART" id="SM00028">
    <property type="entry name" value="TPR"/>
    <property type="match status" value="1"/>
</dbReference>
<sequence length="227" mass="25985">MVNIQQTRHFQGATDKPKVTLAGTLTKLRAKRKQIFTAVILVLSISIYLQPQSFINLWLTRDQQAKIYFERGEFEKAALTFASQKWVAHSYYLNGNFEQAASVYAQFDDVDSIFSKANANAHKGKFELAIEQFEQVLKLQEDHAGAMNNMALLQKIMKSMTKKPSASDDELSNENQVLRKQKGDIEDKKDEPKAKSVSDELWLEQVQKNPGKFLQKKFQQEHINASK</sequence>
<name>A0ABY9TZ19_9GAMM</name>
<dbReference type="Proteomes" id="UP001258994">
    <property type="component" value="Chromosome"/>
</dbReference>
<dbReference type="Gene3D" id="1.25.40.10">
    <property type="entry name" value="Tetratricopeptide repeat domain"/>
    <property type="match status" value="1"/>
</dbReference>
<dbReference type="RefSeq" id="WP_348392972.1">
    <property type="nucleotide sequence ID" value="NZ_CP134145.1"/>
</dbReference>
<keyword evidence="3" id="KW-0472">Membrane</keyword>
<organism evidence="4 5">
    <name type="scientific">Thalassotalea psychrophila</name>
    <dbReference type="NCBI Taxonomy" id="3065647"/>
    <lineage>
        <taxon>Bacteria</taxon>
        <taxon>Pseudomonadati</taxon>
        <taxon>Pseudomonadota</taxon>
        <taxon>Gammaproteobacteria</taxon>
        <taxon>Alteromonadales</taxon>
        <taxon>Colwelliaceae</taxon>
        <taxon>Thalassotalea</taxon>
    </lineage>
</organism>
<feature type="transmembrane region" description="Helical" evidence="3">
    <location>
        <begin position="35"/>
        <end position="59"/>
    </location>
</feature>
<keyword evidence="1" id="KW-0802">TPR repeat</keyword>
<protein>
    <submittedName>
        <fullName evidence="4">Tetratricopeptide repeat protein</fullName>
    </submittedName>
</protein>
<evidence type="ECO:0000313" key="5">
    <source>
        <dbReference type="Proteomes" id="UP001258994"/>
    </source>
</evidence>
<evidence type="ECO:0000256" key="1">
    <source>
        <dbReference type="PROSITE-ProRule" id="PRU00339"/>
    </source>
</evidence>
<dbReference type="InterPro" id="IPR019734">
    <property type="entry name" value="TPR_rpt"/>
</dbReference>
<feature type="compositionally biased region" description="Basic and acidic residues" evidence="2">
    <location>
        <begin position="181"/>
        <end position="198"/>
    </location>
</feature>
<keyword evidence="3" id="KW-0812">Transmembrane</keyword>
<feature type="repeat" description="TPR" evidence="1">
    <location>
        <begin position="110"/>
        <end position="143"/>
    </location>
</feature>
<dbReference type="SUPFAM" id="SSF48452">
    <property type="entry name" value="TPR-like"/>
    <property type="match status" value="1"/>
</dbReference>
<dbReference type="PROSITE" id="PS50005">
    <property type="entry name" value="TPR"/>
    <property type="match status" value="1"/>
</dbReference>
<proteinExistence type="predicted"/>
<dbReference type="EMBL" id="CP134145">
    <property type="protein sequence ID" value="WNC73862.1"/>
    <property type="molecule type" value="Genomic_DNA"/>
</dbReference>
<evidence type="ECO:0000256" key="3">
    <source>
        <dbReference type="SAM" id="Phobius"/>
    </source>
</evidence>